<evidence type="ECO:0000259" key="1">
    <source>
        <dbReference type="Pfam" id="PF02854"/>
    </source>
</evidence>
<dbReference type="RefSeq" id="XP_031358337.1">
    <property type="nucleotide sequence ID" value="XM_031502477.1"/>
</dbReference>
<protein>
    <recommendedName>
        <fullName evidence="1">MIF4G domain-containing protein</fullName>
    </recommendedName>
</protein>
<dbReference type="GO" id="GO:0003729">
    <property type="term" value="F:mRNA binding"/>
    <property type="evidence" value="ECO:0007669"/>
    <property type="project" value="TreeGrafter"/>
</dbReference>
<name>A0A1Y1NFW2_PHOPY</name>
<dbReference type="EMBL" id="GEZM01003579">
    <property type="protein sequence ID" value="JAV96711.1"/>
    <property type="molecule type" value="Transcribed_RNA"/>
</dbReference>
<dbReference type="Gene3D" id="1.25.40.180">
    <property type="match status" value="1"/>
</dbReference>
<sequence length="280" mass="32583">MDVQLSRMCVSASEVNANVESWILKHFSCGSSWKDDKCSISKSNVEYHKRYYLNERLYCILHHIEVANVSMYLNQLREMEIYTRENIDIFLDFILDAVSRDTNCAVPYARLCHEIAIEQGSQFKQALCKKCLQLFEKKSLGYTERRLKMREIKTYNEASKIASLKLELEQYNNQLRSEYTKFIHFIGELFLNQLLSNNVIVNYIHGLLSRRDDEGLECACLLLSRVGGLLETSGCGLHQIFYILQSFVNCSNQGNVSYRVWNMANELLALRSSHWLKNTN</sequence>
<dbReference type="AlphaFoldDB" id="A0A1Y1NFW2"/>
<dbReference type="KEGG" id="ppyr:116182015"/>
<dbReference type="PANTHER" id="PTHR23253">
    <property type="entry name" value="EUKARYOTIC TRANSLATION INITIATION FACTOR 4 GAMMA"/>
    <property type="match status" value="1"/>
</dbReference>
<reference evidence="2" key="1">
    <citation type="journal article" date="2016" name="Sci. Rep.">
        <title>Molecular characterization of firefly nuptial gifts: a multi-omics approach sheds light on postcopulatory sexual selection.</title>
        <authorList>
            <person name="Al-Wathiqui N."/>
            <person name="Fallon T.R."/>
            <person name="South A."/>
            <person name="Weng J.K."/>
            <person name="Lewis S.M."/>
        </authorList>
    </citation>
    <scope>NUCLEOTIDE SEQUENCE</scope>
</reference>
<dbReference type="OrthoDB" id="7699084at2759"/>
<feature type="domain" description="MIF4G" evidence="1">
    <location>
        <begin position="67"/>
        <end position="273"/>
    </location>
</feature>
<dbReference type="InterPro" id="IPR003890">
    <property type="entry name" value="MIF4G-like_typ-3"/>
</dbReference>
<dbReference type="Pfam" id="PF02854">
    <property type="entry name" value="MIF4G"/>
    <property type="match status" value="1"/>
</dbReference>
<dbReference type="GeneID" id="116182015"/>
<organism evidence="2">
    <name type="scientific">Photinus pyralis</name>
    <name type="common">Common eastern firefly</name>
    <name type="synonym">Lampyris pyralis</name>
    <dbReference type="NCBI Taxonomy" id="7054"/>
    <lineage>
        <taxon>Eukaryota</taxon>
        <taxon>Metazoa</taxon>
        <taxon>Ecdysozoa</taxon>
        <taxon>Arthropoda</taxon>
        <taxon>Hexapoda</taxon>
        <taxon>Insecta</taxon>
        <taxon>Pterygota</taxon>
        <taxon>Neoptera</taxon>
        <taxon>Endopterygota</taxon>
        <taxon>Coleoptera</taxon>
        <taxon>Polyphaga</taxon>
        <taxon>Elateriformia</taxon>
        <taxon>Elateroidea</taxon>
        <taxon>Lampyridae</taxon>
        <taxon>Lampyrinae</taxon>
        <taxon>Photinus</taxon>
    </lineage>
</organism>
<dbReference type="PANTHER" id="PTHR23253:SF78">
    <property type="entry name" value="EUKARYOTIC TRANSLATION INITIATION FACTOR 4G1, ISOFORM B-RELATED"/>
    <property type="match status" value="1"/>
</dbReference>
<dbReference type="GO" id="GO:0003743">
    <property type="term" value="F:translation initiation factor activity"/>
    <property type="evidence" value="ECO:0007669"/>
    <property type="project" value="TreeGrafter"/>
</dbReference>
<dbReference type="InterPro" id="IPR016024">
    <property type="entry name" value="ARM-type_fold"/>
</dbReference>
<evidence type="ECO:0000313" key="2">
    <source>
        <dbReference type="EMBL" id="JAV96711.1"/>
    </source>
</evidence>
<dbReference type="SUPFAM" id="SSF48371">
    <property type="entry name" value="ARM repeat"/>
    <property type="match status" value="1"/>
</dbReference>
<proteinExistence type="predicted"/>
<accession>A0A1Y1NFW2</accession>
<dbReference type="GO" id="GO:0016281">
    <property type="term" value="C:eukaryotic translation initiation factor 4F complex"/>
    <property type="evidence" value="ECO:0007669"/>
    <property type="project" value="TreeGrafter"/>
</dbReference>